<dbReference type="SUPFAM" id="SSF53448">
    <property type="entry name" value="Nucleotide-diphospho-sugar transferases"/>
    <property type="match status" value="1"/>
</dbReference>
<dbReference type="Gene3D" id="3.90.550.10">
    <property type="entry name" value="Spore Coat Polysaccharide Biosynthesis Protein SpsA, Chain A"/>
    <property type="match status" value="1"/>
</dbReference>
<dbReference type="InterPro" id="IPR029044">
    <property type="entry name" value="Nucleotide-diphossugar_trans"/>
</dbReference>
<protein>
    <recommendedName>
        <fullName evidence="3">Glycosyltransferase 2-like domain-containing protein</fullName>
    </recommendedName>
</protein>
<evidence type="ECO:0000313" key="4">
    <source>
        <dbReference type="EMBL" id="BBD93226.1"/>
    </source>
</evidence>
<keyword evidence="2" id="KW-0812">Transmembrane</keyword>
<gene>
    <name evidence="4" type="ORF">JMUB590_2172</name>
</gene>
<organism evidence="4 5">
    <name type="scientific">Staphylococcus caprae</name>
    <dbReference type="NCBI Taxonomy" id="29380"/>
    <lineage>
        <taxon>Bacteria</taxon>
        <taxon>Bacillati</taxon>
        <taxon>Bacillota</taxon>
        <taxon>Bacilli</taxon>
        <taxon>Bacillales</taxon>
        <taxon>Staphylococcaceae</taxon>
        <taxon>Staphylococcus</taxon>
    </lineage>
</organism>
<dbReference type="PANTHER" id="PTHR48090">
    <property type="entry name" value="UNDECAPRENYL-PHOSPHATE 4-DEOXY-4-FORMAMIDO-L-ARABINOSE TRANSFERASE-RELATED"/>
    <property type="match status" value="1"/>
</dbReference>
<feature type="compositionally biased region" description="Basic and acidic residues" evidence="1">
    <location>
        <begin position="314"/>
        <end position="326"/>
    </location>
</feature>
<name>A0ABM7FXI9_9STAP</name>
<feature type="region of interest" description="Disordered" evidence="1">
    <location>
        <begin position="350"/>
        <end position="369"/>
    </location>
</feature>
<evidence type="ECO:0000256" key="2">
    <source>
        <dbReference type="SAM" id="Phobius"/>
    </source>
</evidence>
<dbReference type="InterPro" id="IPR050256">
    <property type="entry name" value="Glycosyltransferase_2"/>
</dbReference>
<feature type="region of interest" description="Disordered" evidence="1">
    <location>
        <begin position="309"/>
        <end position="333"/>
    </location>
</feature>
<keyword evidence="5" id="KW-1185">Reference proteome</keyword>
<keyword evidence="2" id="KW-0472">Membrane</keyword>
<dbReference type="CDD" id="cd04187">
    <property type="entry name" value="DPM1_like_bac"/>
    <property type="match status" value="1"/>
</dbReference>
<keyword evidence="2" id="KW-1133">Transmembrane helix</keyword>
<feature type="transmembrane region" description="Helical" evidence="2">
    <location>
        <begin position="270"/>
        <end position="291"/>
    </location>
</feature>
<dbReference type="RefSeq" id="WP_002441441.1">
    <property type="nucleotide sequence ID" value="NZ_AP018585.1"/>
</dbReference>
<dbReference type="Pfam" id="PF00535">
    <property type="entry name" value="Glycos_transf_2"/>
    <property type="match status" value="1"/>
</dbReference>
<feature type="domain" description="Glycosyltransferase 2-like" evidence="3">
    <location>
        <begin position="5"/>
        <end position="171"/>
    </location>
</feature>
<proteinExistence type="predicted"/>
<evidence type="ECO:0000256" key="1">
    <source>
        <dbReference type="SAM" id="MobiDB-lite"/>
    </source>
</evidence>
<reference evidence="4 5" key="1">
    <citation type="submission" date="2018-05" db="EMBL/GenBank/DDBJ databases">
        <title>Complete genome sequencing of three human clinical isolates of Staphylococcus caprae reveals virulence factors similar to those of S. epidermidis and S. capitis.</title>
        <authorList>
            <person name="Watanabe S."/>
            <person name="Cui L."/>
        </authorList>
    </citation>
    <scope>NUCLEOTIDE SEQUENCE [LARGE SCALE GENOMIC DNA]</scope>
    <source>
        <strain evidence="4 5">JMUB590</strain>
    </source>
</reference>
<feature type="transmembrane region" description="Helical" evidence="2">
    <location>
        <begin position="235"/>
        <end position="258"/>
    </location>
</feature>
<accession>A0ABM7FXI9</accession>
<dbReference type="EMBL" id="AP018586">
    <property type="protein sequence ID" value="BBD93226.1"/>
    <property type="molecule type" value="Genomic_DNA"/>
</dbReference>
<dbReference type="Proteomes" id="UP000274772">
    <property type="component" value="Chromosome"/>
</dbReference>
<dbReference type="InterPro" id="IPR001173">
    <property type="entry name" value="Glyco_trans_2-like"/>
</dbReference>
<evidence type="ECO:0000259" key="3">
    <source>
        <dbReference type="Pfam" id="PF00535"/>
    </source>
</evidence>
<sequence>MKIRVIVPCYNEGEVVLKTYDKLTEIMTEDSLVKNYEYDLLFIDDGSKDNTIDHLQNLAAYDSHVKFLSFSRNFGKEAAMIAGYQNSINHDAVVMIDGDLQHPPEYIPHMIEGFIEGYDQVIAKRDREGENFARKSMSRLYYKIINAFVEDVQFEDGVGDFRLLSQRAVQALTSLDEYNRFSKGLFEWIGYNTKVFTYENVTREAGESKWTFRKLLNYGIDGLISFNNKPLRMMIYLGMFTFSISILYIIYLLINIIISGINIPGYFTTIAAILLLGGIQLISIGVIGEYIGRIYYEVKRRPKYIVQATNLKPSDNENKTEEERSDNQTSHFKAKDDYYQFSDYHKDSALKQSSHQANNEEEQYKEHVH</sequence>
<dbReference type="PANTHER" id="PTHR48090:SF8">
    <property type="entry name" value="GLYCOSYLTRANSFERASE CSBB-RELATED"/>
    <property type="match status" value="1"/>
</dbReference>
<evidence type="ECO:0000313" key="5">
    <source>
        <dbReference type="Proteomes" id="UP000274772"/>
    </source>
</evidence>
<dbReference type="GeneID" id="58051905"/>